<evidence type="ECO:0000313" key="4">
    <source>
        <dbReference type="EMBL" id="WCT75245.1"/>
    </source>
</evidence>
<dbReference type="RefSeq" id="WP_273690940.1">
    <property type="nucleotide sequence ID" value="NZ_CP117411.1"/>
</dbReference>
<dbReference type="InterPro" id="IPR015424">
    <property type="entry name" value="PyrdxlP-dep_Trfase"/>
</dbReference>
<dbReference type="Gene3D" id="3.90.1150.10">
    <property type="entry name" value="Aspartate Aminotransferase, domain 1"/>
    <property type="match status" value="1"/>
</dbReference>
<dbReference type="SUPFAM" id="SSF53383">
    <property type="entry name" value="PLP-dependent transferases"/>
    <property type="match status" value="1"/>
</dbReference>
<evidence type="ECO:0000259" key="3">
    <source>
        <dbReference type="Pfam" id="PF00266"/>
    </source>
</evidence>
<dbReference type="InterPro" id="IPR015422">
    <property type="entry name" value="PyrdxlP-dep_Trfase_small"/>
</dbReference>
<keyword evidence="1" id="KW-0663">Pyridoxal phosphate</keyword>
<dbReference type="EMBL" id="CP117411">
    <property type="protein sequence ID" value="WCT75245.1"/>
    <property type="molecule type" value="Genomic_DNA"/>
</dbReference>
<accession>A0ABY7TPT6</accession>
<dbReference type="Gene3D" id="3.40.640.10">
    <property type="entry name" value="Type I PLP-dependent aspartate aminotransferase-like (Major domain)"/>
    <property type="match status" value="1"/>
</dbReference>
<evidence type="ECO:0000256" key="2">
    <source>
        <dbReference type="SAM" id="SignalP"/>
    </source>
</evidence>
<organism evidence="4 5">
    <name type="scientific">Sphingomonas naphthae</name>
    <dbReference type="NCBI Taxonomy" id="1813468"/>
    <lineage>
        <taxon>Bacteria</taxon>
        <taxon>Pseudomonadati</taxon>
        <taxon>Pseudomonadota</taxon>
        <taxon>Alphaproteobacteria</taxon>
        <taxon>Sphingomonadales</taxon>
        <taxon>Sphingomonadaceae</taxon>
        <taxon>Sphingomonas</taxon>
    </lineage>
</organism>
<reference evidence="4 5" key="1">
    <citation type="submission" date="2023-02" db="EMBL/GenBank/DDBJ databases">
        <title>Genome sequence of Sphingomonas naphthae.</title>
        <authorList>
            <person name="Kim S."/>
            <person name="Heo J."/>
            <person name="Kwon S.-W."/>
        </authorList>
    </citation>
    <scope>NUCLEOTIDE SEQUENCE [LARGE SCALE GENOMIC DNA]</scope>
    <source>
        <strain evidence="4 5">KACC 18716</strain>
    </source>
</reference>
<dbReference type="InterPro" id="IPR015421">
    <property type="entry name" value="PyrdxlP-dep_Trfase_major"/>
</dbReference>
<dbReference type="Pfam" id="PF00266">
    <property type="entry name" value="Aminotran_5"/>
    <property type="match status" value="1"/>
</dbReference>
<protein>
    <submittedName>
        <fullName evidence="4">Aminotransferase class V-fold PLP-dependent enzyme</fullName>
    </submittedName>
</protein>
<dbReference type="PROSITE" id="PS51318">
    <property type="entry name" value="TAT"/>
    <property type="match status" value="1"/>
</dbReference>
<keyword evidence="5" id="KW-1185">Reference proteome</keyword>
<dbReference type="InterPro" id="IPR000192">
    <property type="entry name" value="Aminotrans_V_dom"/>
</dbReference>
<gene>
    <name evidence="4" type="ORF">PQ455_08515</name>
</gene>
<feature type="domain" description="Aminotransferase class V" evidence="3">
    <location>
        <begin position="66"/>
        <end position="406"/>
    </location>
</feature>
<dbReference type="InterPro" id="IPR006311">
    <property type="entry name" value="TAT_signal"/>
</dbReference>
<evidence type="ECO:0000313" key="5">
    <source>
        <dbReference type="Proteomes" id="UP001220395"/>
    </source>
</evidence>
<dbReference type="Proteomes" id="UP001220395">
    <property type="component" value="Chromosome"/>
</dbReference>
<sequence length="420" mass="45379">MTIDRRTLLNLAALPLVAGAARAFAAAPASCDEAYWRGVAAHYDRPDDAIQLENGNWGAMARPVLETYQSMIARVNRDTSYYARRSMGPDMRAMHQKLAGAMGVEPEELVLTRNATEALMALITGYNRLKAGDSVLYADLDYDSMQAGFDSLAARRGVQVVRITLPEPATRAALIEAYAAAFAANTRLRLVLLTHVSHRTGLVLPVAEIAALARARGIDCIVDAAHSFGQIDYRLPDLGADFIGVNVHKWVGAPLGVGAMIIRKGRVDAIDRAPAEPEDATGAKSRVHTGTVDFAALLTVPAALDFQASIGAAAREARLRALRDRWVTAVRDVDGLDILTPDDPTLHCAITSFRIRGRTSVADNMAVAQHLLDRHRIFTVHRTGPAKGACVRVTPALMNDMAEVDRFAVALRETVAAFRA</sequence>
<feature type="chain" id="PRO_5047351951" evidence="2">
    <location>
        <begin position="26"/>
        <end position="420"/>
    </location>
</feature>
<dbReference type="PANTHER" id="PTHR43092:SF6">
    <property type="entry name" value="BLR1280 PROTEIN"/>
    <property type="match status" value="1"/>
</dbReference>
<proteinExistence type="predicted"/>
<keyword evidence="4" id="KW-0808">Transferase</keyword>
<keyword evidence="4" id="KW-0032">Aminotransferase</keyword>
<dbReference type="PANTHER" id="PTHR43092">
    <property type="entry name" value="L-CYSTEINE DESULFHYDRASE"/>
    <property type="match status" value="1"/>
</dbReference>
<dbReference type="GO" id="GO:0008483">
    <property type="term" value="F:transaminase activity"/>
    <property type="evidence" value="ECO:0007669"/>
    <property type="project" value="UniProtKB-KW"/>
</dbReference>
<name>A0ABY7TPT6_9SPHN</name>
<evidence type="ECO:0000256" key="1">
    <source>
        <dbReference type="ARBA" id="ARBA00022898"/>
    </source>
</evidence>
<feature type="signal peptide" evidence="2">
    <location>
        <begin position="1"/>
        <end position="25"/>
    </location>
</feature>
<keyword evidence="2" id="KW-0732">Signal</keyword>